<dbReference type="AlphaFoldDB" id="A0A5M3XYE2"/>
<dbReference type="SUPFAM" id="SSF55298">
    <property type="entry name" value="YjgF-like"/>
    <property type="match status" value="1"/>
</dbReference>
<dbReference type="Gene3D" id="3.30.1330.40">
    <property type="entry name" value="RutC-like"/>
    <property type="match status" value="1"/>
</dbReference>
<reference evidence="1 2" key="1">
    <citation type="submission" date="2019-10" db="EMBL/GenBank/DDBJ databases">
        <title>Whole genome shotgun sequence of Acrocarpospora pleiomorpha NBRC 16267.</title>
        <authorList>
            <person name="Ichikawa N."/>
            <person name="Kimura A."/>
            <person name="Kitahashi Y."/>
            <person name="Komaki H."/>
            <person name="Oguchi A."/>
        </authorList>
    </citation>
    <scope>NUCLEOTIDE SEQUENCE [LARGE SCALE GENOMIC DNA]</scope>
    <source>
        <strain evidence="1 2">NBRC 16267</strain>
    </source>
</reference>
<dbReference type="EMBL" id="BLAF01000059">
    <property type="protein sequence ID" value="GES24969.1"/>
    <property type="molecule type" value="Genomic_DNA"/>
</dbReference>
<gene>
    <name evidence="1" type="ORF">Aple_078680</name>
</gene>
<dbReference type="CDD" id="cd00448">
    <property type="entry name" value="YjgF_YER057c_UK114_family"/>
    <property type="match status" value="1"/>
</dbReference>
<organism evidence="1 2">
    <name type="scientific">Acrocarpospora pleiomorpha</name>
    <dbReference type="NCBI Taxonomy" id="90975"/>
    <lineage>
        <taxon>Bacteria</taxon>
        <taxon>Bacillati</taxon>
        <taxon>Actinomycetota</taxon>
        <taxon>Actinomycetes</taxon>
        <taxon>Streptosporangiales</taxon>
        <taxon>Streptosporangiaceae</taxon>
        <taxon>Acrocarpospora</taxon>
    </lineage>
</organism>
<sequence>MIGAMEHFIRPSGSPPVNGYSHAVAFTGATVAVSGQVPVDGDGNLEIWSVKRTLRPRSGRFTSI</sequence>
<dbReference type="Proteomes" id="UP000377595">
    <property type="component" value="Unassembled WGS sequence"/>
</dbReference>
<proteinExistence type="predicted"/>
<evidence type="ECO:0000313" key="2">
    <source>
        <dbReference type="Proteomes" id="UP000377595"/>
    </source>
</evidence>
<keyword evidence="2" id="KW-1185">Reference proteome</keyword>
<dbReference type="InterPro" id="IPR035959">
    <property type="entry name" value="RutC-like_sf"/>
</dbReference>
<evidence type="ECO:0000313" key="1">
    <source>
        <dbReference type="EMBL" id="GES24969.1"/>
    </source>
</evidence>
<name>A0A5M3XYE2_9ACTN</name>
<accession>A0A5M3XYE2</accession>
<comment type="caution">
    <text evidence="1">The sequence shown here is derived from an EMBL/GenBank/DDBJ whole genome shotgun (WGS) entry which is preliminary data.</text>
</comment>
<protein>
    <submittedName>
        <fullName evidence="1">Uncharacterized protein</fullName>
    </submittedName>
</protein>